<dbReference type="AlphaFoldDB" id="A0A922CV46"/>
<dbReference type="PRINTS" id="PR00385">
    <property type="entry name" value="P450"/>
</dbReference>
<evidence type="ECO:0000256" key="1">
    <source>
        <dbReference type="ARBA" id="ARBA00001971"/>
    </source>
</evidence>
<comment type="catalytic activity">
    <reaction evidence="15">
        <text>an organic molecule + reduced [NADPH--hemoprotein reductase] + O2 = an alcohol + oxidized [NADPH--hemoprotein reductase] + H2O + H(+)</text>
        <dbReference type="Rhea" id="RHEA:17149"/>
        <dbReference type="Rhea" id="RHEA-COMP:11964"/>
        <dbReference type="Rhea" id="RHEA-COMP:11965"/>
        <dbReference type="ChEBI" id="CHEBI:15377"/>
        <dbReference type="ChEBI" id="CHEBI:15378"/>
        <dbReference type="ChEBI" id="CHEBI:15379"/>
        <dbReference type="ChEBI" id="CHEBI:30879"/>
        <dbReference type="ChEBI" id="CHEBI:57618"/>
        <dbReference type="ChEBI" id="CHEBI:58210"/>
        <dbReference type="ChEBI" id="CHEBI:142491"/>
        <dbReference type="EC" id="1.14.14.1"/>
    </reaction>
</comment>
<evidence type="ECO:0000256" key="6">
    <source>
        <dbReference type="ARBA" id="ARBA00012109"/>
    </source>
</evidence>
<evidence type="ECO:0000256" key="4">
    <source>
        <dbReference type="ARBA" id="ARBA00004406"/>
    </source>
</evidence>
<evidence type="ECO:0000313" key="18">
    <source>
        <dbReference type="EMBL" id="KAG6460655.1"/>
    </source>
</evidence>
<dbReference type="Pfam" id="PF00067">
    <property type="entry name" value="p450"/>
    <property type="match status" value="1"/>
</dbReference>
<dbReference type="EC" id="1.14.14.1" evidence="6"/>
<dbReference type="Gene3D" id="1.10.630.10">
    <property type="entry name" value="Cytochrome P450"/>
    <property type="match status" value="1"/>
</dbReference>
<dbReference type="CDD" id="cd11056">
    <property type="entry name" value="CYP6-like"/>
    <property type="match status" value="1"/>
</dbReference>
<evidence type="ECO:0000256" key="14">
    <source>
        <dbReference type="ARBA" id="ARBA00023136"/>
    </source>
</evidence>
<dbReference type="GO" id="GO:0005789">
    <property type="term" value="C:endoplasmic reticulum membrane"/>
    <property type="evidence" value="ECO:0007669"/>
    <property type="project" value="UniProtKB-SubCell"/>
</dbReference>
<keyword evidence="19" id="KW-1185">Reference proteome</keyword>
<comment type="subcellular location">
    <subcellularLocation>
        <location evidence="4">Endoplasmic reticulum membrane</location>
        <topology evidence="4">Peripheral membrane protein</topology>
    </subcellularLocation>
    <subcellularLocation>
        <location evidence="3">Microsome membrane</location>
        <topology evidence="3">Peripheral membrane protein</topology>
    </subcellularLocation>
</comment>
<dbReference type="InterPro" id="IPR001128">
    <property type="entry name" value="Cyt_P450"/>
</dbReference>
<keyword evidence="8 16" id="KW-0479">Metal-binding</keyword>
<dbReference type="PANTHER" id="PTHR24292">
    <property type="entry name" value="CYTOCHROME P450"/>
    <property type="match status" value="1"/>
</dbReference>
<accession>A0A922CV46</accession>
<evidence type="ECO:0000256" key="5">
    <source>
        <dbReference type="ARBA" id="ARBA00010617"/>
    </source>
</evidence>
<dbReference type="OrthoDB" id="2789670at2759"/>
<name>A0A922CV46_MANSE</name>
<dbReference type="PANTHER" id="PTHR24292:SF54">
    <property type="entry name" value="CYP9F3-RELATED"/>
    <property type="match status" value="1"/>
</dbReference>
<comment type="function">
    <text evidence="2">May be involved in the metabolism of insect hormones and in the breakdown of synthetic insecticides.</text>
</comment>
<evidence type="ECO:0000256" key="13">
    <source>
        <dbReference type="ARBA" id="ARBA00023033"/>
    </source>
</evidence>
<keyword evidence="12 16" id="KW-0408">Iron</keyword>
<dbReference type="EMBL" id="JH668688">
    <property type="protein sequence ID" value="KAG6460655.1"/>
    <property type="molecule type" value="Genomic_DNA"/>
</dbReference>
<comment type="caution">
    <text evidence="18">The sequence shown here is derived from an EMBL/GenBank/DDBJ whole genome shotgun (WGS) entry which is preliminary data.</text>
</comment>
<dbReference type="InterPro" id="IPR050476">
    <property type="entry name" value="Insect_CytP450_Detox"/>
</dbReference>
<evidence type="ECO:0000256" key="17">
    <source>
        <dbReference type="RuleBase" id="RU000461"/>
    </source>
</evidence>
<evidence type="ECO:0000256" key="9">
    <source>
        <dbReference type="ARBA" id="ARBA00022824"/>
    </source>
</evidence>
<dbReference type="SUPFAM" id="SSF48264">
    <property type="entry name" value="Cytochrome P450"/>
    <property type="match status" value="1"/>
</dbReference>
<feature type="binding site" description="axial binding residue" evidence="16">
    <location>
        <position position="468"/>
    </location>
    <ligand>
        <name>heme</name>
        <dbReference type="ChEBI" id="CHEBI:30413"/>
    </ligand>
    <ligandPart>
        <name>Fe</name>
        <dbReference type="ChEBI" id="CHEBI:18248"/>
    </ligandPart>
</feature>
<protein>
    <recommendedName>
        <fullName evidence="6">unspecific monooxygenase</fullName>
        <ecNumber evidence="6">1.14.14.1</ecNumber>
    </recommendedName>
</protein>
<gene>
    <name evidence="18" type="ORF">O3G_MSEX012130</name>
</gene>
<dbReference type="GO" id="GO:0020037">
    <property type="term" value="F:heme binding"/>
    <property type="evidence" value="ECO:0007669"/>
    <property type="project" value="InterPro"/>
</dbReference>
<comment type="similarity">
    <text evidence="5 17">Belongs to the cytochrome P450 family.</text>
</comment>
<proteinExistence type="inferred from homology"/>
<evidence type="ECO:0000256" key="15">
    <source>
        <dbReference type="ARBA" id="ARBA00047827"/>
    </source>
</evidence>
<dbReference type="Proteomes" id="UP000791440">
    <property type="component" value="Unassembled WGS sequence"/>
</dbReference>
<dbReference type="PROSITE" id="PS00086">
    <property type="entry name" value="CYTOCHROME_P450"/>
    <property type="match status" value="1"/>
</dbReference>
<evidence type="ECO:0000313" key="19">
    <source>
        <dbReference type="Proteomes" id="UP000791440"/>
    </source>
</evidence>
<evidence type="ECO:0000256" key="12">
    <source>
        <dbReference type="ARBA" id="ARBA00023004"/>
    </source>
</evidence>
<keyword evidence="14" id="KW-0472">Membrane</keyword>
<reference evidence="18" key="1">
    <citation type="journal article" date="2016" name="Insect Biochem. Mol. Biol.">
        <title>Multifaceted biological insights from a draft genome sequence of the tobacco hornworm moth, Manduca sexta.</title>
        <authorList>
            <person name="Kanost M.R."/>
            <person name="Arrese E.L."/>
            <person name="Cao X."/>
            <person name="Chen Y.R."/>
            <person name="Chellapilla S."/>
            <person name="Goldsmith M.R."/>
            <person name="Grosse-Wilde E."/>
            <person name="Heckel D.G."/>
            <person name="Herndon N."/>
            <person name="Jiang H."/>
            <person name="Papanicolaou A."/>
            <person name="Qu J."/>
            <person name="Soulages J.L."/>
            <person name="Vogel H."/>
            <person name="Walters J."/>
            <person name="Waterhouse R.M."/>
            <person name="Ahn S.J."/>
            <person name="Almeida F.C."/>
            <person name="An C."/>
            <person name="Aqrawi P."/>
            <person name="Bretschneider A."/>
            <person name="Bryant W.B."/>
            <person name="Bucks S."/>
            <person name="Chao H."/>
            <person name="Chevignon G."/>
            <person name="Christen J.M."/>
            <person name="Clarke D.F."/>
            <person name="Dittmer N.T."/>
            <person name="Ferguson L.C.F."/>
            <person name="Garavelou S."/>
            <person name="Gordon K.H.J."/>
            <person name="Gunaratna R.T."/>
            <person name="Han Y."/>
            <person name="Hauser F."/>
            <person name="He Y."/>
            <person name="Heidel-Fischer H."/>
            <person name="Hirsh A."/>
            <person name="Hu Y."/>
            <person name="Jiang H."/>
            <person name="Kalra D."/>
            <person name="Klinner C."/>
            <person name="Konig C."/>
            <person name="Kovar C."/>
            <person name="Kroll A.R."/>
            <person name="Kuwar S.S."/>
            <person name="Lee S.L."/>
            <person name="Lehman R."/>
            <person name="Li K."/>
            <person name="Li Z."/>
            <person name="Liang H."/>
            <person name="Lovelace S."/>
            <person name="Lu Z."/>
            <person name="Mansfield J.H."/>
            <person name="McCulloch K.J."/>
            <person name="Mathew T."/>
            <person name="Morton B."/>
            <person name="Muzny D.M."/>
            <person name="Neunemann D."/>
            <person name="Ongeri F."/>
            <person name="Pauchet Y."/>
            <person name="Pu L.L."/>
            <person name="Pyrousis I."/>
            <person name="Rao X.J."/>
            <person name="Redding A."/>
            <person name="Roesel C."/>
            <person name="Sanchez-Gracia A."/>
            <person name="Schaack S."/>
            <person name="Shukla A."/>
            <person name="Tetreau G."/>
            <person name="Wang Y."/>
            <person name="Xiong G.H."/>
            <person name="Traut W."/>
            <person name="Walsh T.K."/>
            <person name="Worley K.C."/>
            <person name="Wu D."/>
            <person name="Wu W."/>
            <person name="Wu Y.Q."/>
            <person name="Zhang X."/>
            <person name="Zou Z."/>
            <person name="Zucker H."/>
            <person name="Briscoe A.D."/>
            <person name="Burmester T."/>
            <person name="Clem R.J."/>
            <person name="Feyereisen R."/>
            <person name="Grimmelikhuijzen C.J.P."/>
            <person name="Hamodrakas S.J."/>
            <person name="Hansson B.S."/>
            <person name="Huguet E."/>
            <person name="Jermiin L.S."/>
            <person name="Lan Q."/>
            <person name="Lehman H.K."/>
            <person name="Lorenzen M."/>
            <person name="Merzendorfer H."/>
            <person name="Michalopoulos I."/>
            <person name="Morton D.B."/>
            <person name="Muthukrishnan S."/>
            <person name="Oakeshott J.G."/>
            <person name="Palmer W."/>
            <person name="Park Y."/>
            <person name="Passarelli A.L."/>
            <person name="Rozas J."/>
            <person name="Schwartz L.M."/>
            <person name="Smith W."/>
            <person name="Southgate A."/>
            <person name="Vilcinskas A."/>
            <person name="Vogt R."/>
            <person name="Wang P."/>
            <person name="Werren J."/>
            <person name="Yu X.Q."/>
            <person name="Zhou J.J."/>
            <person name="Brown S.J."/>
            <person name="Scherer S.E."/>
            <person name="Richards S."/>
            <person name="Blissard G.W."/>
        </authorList>
    </citation>
    <scope>NUCLEOTIDE SEQUENCE</scope>
</reference>
<reference evidence="18" key="2">
    <citation type="submission" date="2020-12" db="EMBL/GenBank/DDBJ databases">
        <authorList>
            <person name="Kanost M."/>
        </authorList>
    </citation>
    <scope>NUCLEOTIDE SEQUENCE</scope>
</reference>
<sequence>MLIELLIFLVTSLLAYYVYVYKKIHWHYDNRGLKYIPGVPIFGNVLKSTFLRRHMFEDLDAVYKEFPDEKYVGFLEGVTPILLIRNPDLIKSVTVKNFDHFMNHKKFFDEETEPLFGGSLLMMDGERWRDMRMTLSPAFTGSKMRHMLPFMVEISNNLVEYLKDHQSEDMDVEDLIRRYTNDVIASAAYGLRVNSFKDKENEFFVTGQNLFKFNWWQRFIFFVSIQFPAIGKVFGGSIFPKKTTEFFRDLVRNTMEYRRKNNIERPDMIQLLMEASEGKLKNADTEENDSVGFATVNEELKHHGHTREWTENELIGQVFIFFVAGFESSASALVMCVHELAINPNIQETLYQEIREFKETKETLSYDNVSVLKYLDNVLNETLRKWSPAVILDRICNKEFILPPPREGGDAYRVNPGDVVYNFVNSLHMDPKYFPDPEKFDPDRFLDENKHNIKPFTYMPFGMGPRNCIGSRFALLELKVLLYNLVLNYKILKVEKTADPIKLKTDEFNLKSQGGSWVRFQARE</sequence>
<keyword evidence="10" id="KW-0492">Microsome</keyword>
<keyword evidence="11 17" id="KW-0560">Oxidoreductase</keyword>
<dbReference type="InterPro" id="IPR002403">
    <property type="entry name" value="Cyt_P450_E_grp-IV"/>
</dbReference>
<dbReference type="InterPro" id="IPR017972">
    <property type="entry name" value="Cyt_P450_CS"/>
</dbReference>
<evidence type="ECO:0000256" key="8">
    <source>
        <dbReference type="ARBA" id="ARBA00022723"/>
    </source>
</evidence>
<dbReference type="GO" id="GO:0016712">
    <property type="term" value="F:oxidoreductase activity, acting on paired donors, with incorporation or reduction of molecular oxygen, reduced flavin or flavoprotein as one donor, and incorporation of one atom of oxygen"/>
    <property type="evidence" value="ECO:0007669"/>
    <property type="project" value="UniProtKB-EC"/>
</dbReference>
<evidence type="ECO:0000256" key="11">
    <source>
        <dbReference type="ARBA" id="ARBA00023002"/>
    </source>
</evidence>
<evidence type="ECO:0000256" key="10">
    <source>
        <dbReference type="ARBA" id="ARBA00022848"/>
    </source>
</evidence>
<evidence type="ECO:0000256" key="3">
    <source>
        <dbReference type="ARBA" id="ARBA00004174"/>
    </source>
</evidence>
<dbReference type="GO" id="GO:0005506">
    <property type="term" value="F:iron ion binding"/>
    <property type="evidence" value="ECO:0007669"/>
    <property type="project" value="InterPro"/>
</dbReference>
<evidence type="ECO:0000256" key="7">
    <source>
        <dbReference type="ARBA" id="ARBA00022617"/>
    </source>
</evidence>
<organism evidence="18 19">
    <name type="scientific">Manduca sexta</name>
    <name type="common">Tobacco hawkmoth</name>
    <name type="synonym">Tobacco hornworm</name>
    <dbReference type="NCBI Taxonomy" id="7130"/>
    <lineage>
        <taxon>Eukaryota</taxon>
        <taxon>Metazoa</taxon>
        <taxon>Ecdysozoa</taxon>
        <taxon>Arthropoda</taxon>
        <taxon>Hexapoda</taxon>
        <taxon>Insecta</taxon>
        <taxon>Pterygota</taxon>
        <taxon>Neoptera</taxon>
        <taxon>Endopterygota</taxon>
        <taxon>Lepidoptera</taxon>
        <taxon>Glossata</taxon>
        <taxon>Ditrysia</taxon>
        <taxon>Bombycoidea</taxon>
        <taxon>Sphingidae</taxon>
        <taxon>Sphinginae</taxon>
        <taxon>Sphingini</taxon>
        <taxon>Manduca</taxon>
    </lineage>
</organism>
<dbReference type="InterPro" id="IPR036396">
    <property type="entry name" value="Cyt_P450_sf"/>
</dbReference>
<comment type="cofactor">
    <cofactor evidence="1 16">
        <name>heme</name>
        <dbReference type="ChEBI" id="CHEBI:30413"/>
    </cofactor>
</comment>
<evidence type="ECO:0000256" key="16">
    <source>
        <dbReference type="PIRSR" id="PIRSR602403-1"/>
    </source>
</evidence>
<evidence type="ECO:0000256" key="2">
    <source>
        <dbReference type="ARBA" id="ARBA00003690"/>
    </source>
</evidence>
<dbReference type="FunFam" id="1.10.630.10:FF:000042">
    <property type="entry name" value="Cytochrome P450"/>
    <property type="match status" value="1"/>
</dbReference>
<keyword evidence="7 16" id="KW-0349">Heme</keyword>
<keyword evidence="13 17" id="KW-0503">Monooxygenase</keyword>
<dbReference type="PRINTS" id="PR00465">
    <property type="entry name" value="EP450IV"/>
</dbReference>
<keyword evidence="9" id="KW-0256">Endoplasmic reticulum</keyword>